<dbReference type="eggNOG" id="KOG1616">
    <property type="taxonomic scope" value="Eukaryota"/>
</dbReference>
<evidence type="ECO:0000313" key="5">
    <source>
        <dbReference type="Proteomes" id="UP000054560"/>
    </source>
</evidence>
<protein>
    <recommendedName>
        <fullName evidence="3">AMP-activated protein kinase glycogen-binding domain-containing protein</fullName>
    </recommendedName>
</protein>
<dbReference type="Pfam" id="PF16561">
    <property type="entry name" value="AMPK1_CBM"/>
    <property type="match status" value="1"/>
</dbReference>
<feature type="non-terminal residue" evidence="4">
    <location>
        <position position="1"/>
    </location>
</feature>
<comment type="similarity">
    <text evidence="1">Belongs to the 5'-AMP-activated protein kinase beta subunit family.</text>
</comment>
<feature type="compositionally biased region" description="Polar residues" evidence="2">
    <location>
        <begin position="15"/>
        <end position="31"/>
    </location>
</feature>
<dbReference type="RefSeq" id="XP_014147454.1">
    <property type="nucleotide sequence ID" value="XM_014291979.1"/>
</dbReference>
<dbReference type="CDD" id="cd02859">
    <property type="entry name" value="E_set_AMPKbeta_like_N"/>
    <property type="match status" value="1"/>
</dbReference>
<evidence type="ECO:0000256" key="1">
    <source>
        <dbReference type="ARBA" id="ARBA00010926"/>
    </source>
</evidence>
<dbReference type="InterPro" id="IPR050827">
    <property type="entry name" value="CRP1_MDG1_kinase"/>
</dbReference>
<dbReference type="InterPro" id="IPR013783">
    <property type="entry name" value="Ig-like_fold"/>
</dbReference>
<dbReference type="PANTHER" id="PTHR10343">
    <property type="entry name" value="5'-AMP-ACTIVATED PROTEIN KINASE , BETA SUBUNIT"/>
    <property type="match status" value="1"/>
</dbReference>
<dbReference type="InterPro" id="IPR014756">
    <property type="entry name" value="Ig_E-set"/>
</dbReference>
<evidence type="ECO:0000313" key="4">
    <source>
        <dbReference type="EMBL" id="KNC73552.1"/>
    </source>
</evidence>
<sequence>YESQTGSKGKPLQIGHTSSRNGINSGYSRTQSPHRKSKTVGTQAMLQRQYMKAGGPPVPATQILSPDEGRRNVMFVWKADADTKVEVSGSWDGWKRRVELQNDNWQHFAVIDMLCGEYEYKYIIDGKWTFDVNKPKCDDMLGSFNNYFRI</sequence>
<proteinExistence type="inferred from homology"/>
<dbReference type="EMBL" id="KQ245468">
    <property type="protein sequence ID" value="KNC73552.1"/>
    <property type="molecule type" value="Genomic_DNA"/>
</dbReference>
<evidence type="ECO:0000256" key="2">
    <source>
        <dbReference type="SAM" id="MobiDB-lite"/>
    </source>
</evidence>
<dbReference type="SUPFAM" id="SSF81296">
    <property type="entry name" value="E set domains"/>
    <property type="match status" value="1"/>
</dbReference>
<dbReference type="STRING" id="667725.A0A0L0FA02"/>
<name>A0A0L0FA02_9EUKA</name>
<reference evidence="4 5" key="1">
    <citation type="submission" date="2011-02" db="EMBL/GenBank/DDBJ databases">
        <title>The Genome Sequence of Sphaeroforma arctica JP610.</title>
        <authorList>
            <consortium name="The Broad Institute Genome Sequencing Platform"/>
            <person name="Russ C."/>
            <person name="Cuomo C."/>
            <person name="Young S.K."/>
            <person name="Zeng Q."/>
            <person name="Gargeya S."/>
            <person name="Alvarado L."/>
            <person name="Berlin A."/>
            <person name="Chapman S.B."/>
            <person name="Chen Z."/>
            <person name="Freedman E."/>
            <person name="Gellesch M."/>
            <person name="Goldberg J."/>
            <person name="Griggs A."/>
            <person name="Gujja S."/>
            <person name="Heilman E."/>
            <person name="Heiman D."/>
            <person name="Howarth C."/>
            <person name="Mehta T."/>
            <person name="Neiman D."/>
            <person name="Pearson M."/>
            <person name="Roberts A."/>
            <person name="Saif S."/>
            <person name="Shea T."/>
            <person name="Shenoy N."/>
            <person name="Sisk P."/>
            <person name="Stolte C."/>
            <person name="Sykes S."/>
            <person name="White J."/>
            <person name="Yandava C."/>
            <person name="Burger G."/>
            <person name="Gray M.W."/>
            <person name="Holland P.W.H."/>
            <person name="King N."/>
            <person name="Lang F.B.F."/>
            <person name="Roger A.J."/>
            <person name="Ruiz-Trillo I."/>
            <person name="Haas B."/>
            <person name="Nusbaum C."/>
            <person name="Birren B."/>
        </authorList>
    </citation>
    <scope>NUCLEOTIDE SEQUENCE [LARGE SCALE GENOMIC DNA]</scope>
    <source>
        <strain evidence="4 5">JP610</strain>
    </source>
</reference>
<accession>A0A0L0FA02</accession>
<organism evidence="4 5">
    <name type="scientific">Sphaeroforma arctica JP610</name>
    <dbReference type="NCBI Taxonomy" id="667725"/>
    <lineage>
        <taxon>Eukaryota</taxon>
        <taxon>Ichthyosporea</taxon>
        <taxon>Ichthyophonida</taxon>
        <taxon>Sphaeroforma</taxon>
    </lineage>
</organism>
<dbReference type="OrthoDB" id="531008at2759"/>
<gene>
    <name evidence="4" type="ORF">SARC_13890</name>
</gene>
<dbReference type="PANTHER" id="PTHR10343:SF84">
    <property type="entry name" value="5'-AMP-ACTIVATED PROTEIN KINASE SUBUNIT BETA-1"/>
    <property type="match status" value="1"/>
</dbReference>
<feature type="domain" description="AMP-activated protein kinase glycogen-binding" evidence="3">
    <location>
        <begin position="72"/>
        <end position="150"/>
    </location>
</feature>
<evidence type="ECO:0000259" key="3">
    <source>
        <dbReference type="Pfam" id="PF16561"/>
    </source>
</evidence>
<dbReference type="Gene3D" id="2.60.40.10">
    <property type="entry name" value="Immunoglobulins"/>
    <property type="match status" value="1"/>
</dbReference>
<feature type="region of interest" description="Disordered" evidence="2">
    <location>
        <begin position="1"/>
        <end position="42"/>
    </location>
</feature>
<dbReference type="InterPro" id="IPR032640">
    <property type="entry name" value="AMPK1_CBM"/>
</dbReference>
<dbReference type="Proteomes" id="UP000054560">
    <property type="component" value="Unassembled WGS sequence"/>
</dbReference>
<dbReference type="AlphaFoldDB" id="A0A0L0FA02"/>
<keyword evidence="5" id="KW-1185">Reference proteome</keyword>
<dbReference type="GeneID" id="25914394"/>